<dbReference type="Gramene" id="Mp1g03500.1">
    <property type="protein sequence ID" value="Mp1g03500.1.cds1"/>
    <property type="gene ID" value="Mp1g03500"/>
</dbReference>
<dbReference type="AlphaFoldDB" id="A0A2R6XRA5"/>
<dbReference type="Proteomes" id="UP000244005">
    <property type="component" value="Unassembled WGS sequence"/>
</dbReference>
<evidence type="ECO:0000313" key="1">
    <source>
        <dbReference type="EMBL" id="PTQ48639.1"/>
    </source>
</evidence>
<gene>
    <name evidence="1" type="ORF">MARPO_0005s0257</name>
</gene>
<keyword evidence="2" id="KW-1185">Reference proteome</keyword>
<evidence type="ECO:0000313" key="2">
    <source>
        <dbReference type="Proteomes" id="UP000244005"/>
    </source>
</evidence>
<accession>A0A2R6XRA5</accession>
<protein>
    <submittedName>
        <fullName evidence="1">Uncharacterized protein</fullName>
    </submittedName>
</protein>
<reference evidence="2" key="1">
    <citation type="journal article" date="2017" name="Cell">
        <title>Insights into land plant evolution garnered from the Marchantia polymorpha genome.</title>
        <authorList>
            <person name="Bowman J.L."/>
            <person name="Kohchi T."/>
            <person name="Yamato K.T."/>
            <person name="Jenkins J."/>
            <person name="Shu S."/>
            <person name="Ishizaki K."/>
            <person name="Yamaoka S."/>
            <person name="Nishihama R."/>
            <person name="Nakamura Y."/>
            <person name="Berger F."/>
            <person name="Adam C."/>
            <person name="Aki S.S."/>
            <person name="Althoff F."/>
            <person name="Araki T."/>
            <person name="Arteaga-Vazquez M.A."/>
            <person name="Balasubrmanian S."/>
            <person name="Barry K."/>
            <person name="Bauer D."/>
            <person name="Boehm C.R."/>
            <person name="Briginshaw L."/>
            <person name="Caballero-Perez J."/>
            <person name="Catarino B."/>
            <person name="Chen F."/>
            <person name="Chiyoda S."/>
            <person name="Chovatia M."/>
            <person name="Davies K.M."/>
            <person name="Delmans M."/>
            <person name="Demura T."/>
            <person name="Dierschke T."/>
            <person name="Dolan L."/>
            <person name="Dorantes-Acosta A.E."/>
            <person name="Eklund D.M."/>
            <person name="Florent S.N."/>
            <person name="Flores-Sandoval E."/>
            <person name="Fujiyama A."/>
            <person name="Fukuzawa H."/>
            <person name="Galik B."/>
            <person name="Grimanelli D."/>
            <person name="Grimwood J."/>
            <person name="Grossniklaus U."/>
            <person name="Hamada T."/>
            <person name="Haseloff J."/>
            <person name="Hetherington A.J."/>
            <person name="Higo A."/>
            <person name="Hirakawa Y."/>
            <person name="Hundley H.N."/>
            <person name="Ikeda Y."/>
            <person name="Inoue K."/>
            <person name="Inoue S.I."/>
            <person name="Ishida S."/>
            <person name="Jia Q."/>
            <person name="Kakita M."/>
            <person name="Kanazawa T."/>
            <person name="Kawai Y."/>
            <person name="Kawashima T."/>
            <person name="Kennedy M."/>
            <person name="Kinose K."/>
            <person name="Kinoshita T."/>
            <person name="Kohara Y."/>
            <person name="Koide E."/>
            <person name="Komatsu K."/>
            <person name="Kopischke S."/>
            <person name="Kubo M."/>
            <person name="Kyozuka J."/>
            <person name="Lagercrantz U."/>
            <person name="Lin S.S."/>
            <person name="Lindquist E."/>
            <person name="Lipzen A.M."/>
            <person name="Lu C.W."/>
            <person name="De Luna E."/>
            <person name="Martienssen R.A."/>
            <person name="Minamino N."/>
            <person name="Mizutani M."/>
            <person name="Mizutani M."/>
            <person name="Mochizuki N."/>
            <person name="Monte I."/>
            <person name="Mosher R."/>
            <person name="Nagasaki H."/>
            <person name="Nakagami H."/>
            <person name="Naramoto S."/>
            <person name="Nishitani K."/>
            <person name="Ohtani M."/>
            <person name="Okamoto T."/>
            <person name="Okumura M."/>
            <person name="Phillips J."/>
            <person name="Pollak B."/>
            <person name="Reinders A."/>
            <person name="Rovekamp M."/>
            <person name="Sano R."/>
            <person name="Sawa S."/>
            <person name="Schmid M.W."/>
            <person name="Shirakawa M."/>
            <person name="Solano R."/>
            <person name="Spunde A."/>
            <person name="Suetsugu N."/>
            <person name="Sugano S."/>
            <person name="Sugiyama A."/>
            <person name="Sun R."/>
            <person name="Suzuki Y."/>
            <person name="Takenaka M."/>
            <person name="Takezawa D."/>
            <person name="Tomogane H."/>
            <person name="Tsuzuki M."/>
            <person name="Ueda T."/>
            <person name="Umeda M."/>
            <person name="Ward J.M."/>
            <person name="Watanabe Y."/>
            <person name="Yazaki K."/>
            <person name="Yokoyama R."/>
            <person name="Yoshitake Y."/>
            <person name="Yotsui I."/>
            <person name="Zachgo S."/>
            <person name="Schmutz J."/>
        </authorList>
    </citation>
    <scope>NUCLEOTIDE SEQUENCE [LARGE SCALE GENOMIC DNA]</scope>
    <source>
        <strain evidence="2">Tak-1</strain>
    </source>
</reference>
<name>A0A2R6XRA5_MARPO</name>
<organism evidence="1 2">
    <name type="scientific">Marchantia polymorpha</name>
    <name type="common">Common liverwort</name>
    <name type="synonym">Marchantia aquatica</name>
    <dbReference type="NCBI Taxonomy" id="3197"/>
    <lineage>
        <taxon>Eukaryota</taxon>
        <taxon>Viridiplantae</taxon>
        <taxon>Streptophyta</taxon>
        <taxon>Embryophyta</taxon>
        <taxon>Marchantiophyta</taxon>
        <taxon>Marchantiopsida</taxon>
        <taxon>Marchantiidae</taxon>
        <taxon>Marchantiales</taxon>
        <taxon>Marchantiaceae</taxon>
        <taxon>Marchantia</taxon>
    </lineage>
</organism>
<dbReference type="EMBL" id="KZ772677">
    <property type="protein sequence ID" value="PTQ48639.1"/>
    <property type="molecule type" value="Genomic_DNA"/>
</dbReference>
<proteinExistence type="predicted"/>
<sequence length="68" mass="8052">MKRGRGGRGCWKERNECRSVLSRGQWSRHPCCTCGRWQTNKCNWITALYSPLYCTVRVPPRPVWKILK</sequence>